<keyword evidence="1" id="KW-0547">Nucleotide-binding</keyword>
<dbReference type="OrthoDB" id="9783370at2"/>
<dbReference type="SMART" id="SM00382">
    <property type="entry name" value="AAA"/>
    <property type="match status" value="1"/>
</dbReference>
<evidence type="ECO:0000256" key="1">
    <source>
        <dbReference type="ARBA" id="ARBA00022741"/>
    </source>
</evidence>
<dbReference type="Proteomes" id="UP000231701">
    <property type="component" value="Chromosome"/>
</dbReference>
<protein>
    <recommendedName>
        <fullName evidence="3">AAA+ ATPase domain-containing protein</fullName>
    </recommendedName>
</protein>
<proteinExistence type="predicted"/>
<organism evidence="4 5">
    <name type="scientific">Mariprofundus aestuarium</name>
    <dbReference type="NCBI Taxonomy" id="1921086"/>
    <lineage>
        <taxon>Bacteria</taxon>
        <taxon>Pseudomonadati</taxon>
        <taxon>Pseudomonadota</taxon>
        <taxon>Candidatius Mariprofundia</taxon>
        <taxon>Mariprofundales</taxon>
        <taxon>Mariprofundaceae</taxon>
        <taxon>Mariprofundus</taxon>
    </lineage>
</organism>
<dbReference type="InterPro" id="IPR027417">
    <property type="entry name" value="P-loop_NTPase"/>
</dbReference>
<evidence type="ECO:0000313" key="5">
    <source>
        <dbReference type="Proteomes" id="UP000231701"/>
    </source>
</evidence>
<evidence type="ECO:0000259" key="3">
    <source>
        <dbReference type="SMART" id="SM00382"/>
    </source>
</evidence>
<evidence type="ECO:0000313" key="4">
    <source>
        <dbReference type="EMBL" id="ATX79337.1"/>
    </source>
</evidence>
<reference evidence="4 5" key="1">
    <citation type="submission" date="2016-12" db="EMBL/GenBank/DDBJ databases">
        <title>Isolation and genomic insights into novel planktonic Zetaproteobacteria from stratified waters of the Chesapeake Bay.</title>
        <authorList>
            <person name="McAllister S.M."/>
            <person name="Kato S."/>
            <person name="Chan C.S."/>
            <person name="Chiu B.K."/>
            <person name="Field E.K."/>
        </authorList>
    </citation>
    <scope>NUCLEOTIDE SEQUENCE [LARGE SCALE GENOMIC DNA]</scope>
    <source>
        <strain evidence="4 5">CP-5</strain>
    </source>
</reference>
<dbReference type="KEGG" id="maes:Ga0123461_0917"/>
<dbReference type="SUPFAM" id="SSF160246">
    <property type="entry name" value="EspE N-terminal domain-like"/>
    <property type="match status" value="1"/>
</dbReference>
<dbReference type="InterPro" id="IPR003593">
    <property type="entry name" value="AAA+_ATPase"/>
</dbReference>
<sequence>MERLLGDQLKDKHLLTDDQLKQALERQRLHGGRLGTNLVALGFLSEDQLGSFFHRKPLSPQSVEETGLRLSFIIDLVTKHLFTLGEFTLHDVVERVKLPTPIIDEVLEEIQRNHMVEVKGSSGSSGFGRMSYRYILTDRGKARAQELIGISRYVGPAPVPLHAYRRMIEVQTVKNILVKESSVLEAFSHLIVGGELLTRLGPAISSGRALFLYGPPGNGKTAIAETIARVMPETVYIPYAVLVDDDVIMLYDPVTHEAVNQEGSVAAENELIKRDLPDSRWLEIKRPIVMAGGELDLGMLDLEFNDISRFYQAPLQMKANNGIFIIDDFGRQQMDPQDLLNRWIVPLERHTDFLSLQSGMKFEIPFDQLVIFSTNLEPKKLVDEAFLRRIRYKIKIDHPSEDEFERIFRAVCESNEVEYRKEMVDFLMERFYRRSGRPLNACHPRDLIDHIIDDAHYHCYQPELTEASLTAAWETYFVEL</sequence>
<feature type="domain" description="AAA+ ATPase" evidence="3">
    <location>
        <begin position="206"/>
        <end position="400"/>
    </location>
</feature>
<keyword evidence="5" id="KW-1185">Reference proteome</keyword>
<keyword evidence="2" id="KW-0067">ATP-binding</keyword>
<name>A0A2K8KWS6_MARES</name>
<dbReference type="InterPro" id="IPR050221">
    <property type="entry name" value="26S_Proteasome_ATPase"/>
</dbReference>
<dbReference type="PANTHER" id="PTHR23073">
    <property type="entry name" value="26S PROTEASOME REGULATORY SUBUNIT"/>
    <property type="match status" value="1"/>
</dbReference>
<gene>
    <name evidence="4" type="ORF">Ga0123461_0917</name>
</gene>
<dbReference type="InterPro" id="IPR037257">
    <property type="entry name" value="T2SS_E_N_sf"/>
</dbReference>
<dbReference type="Gene3D" id="3.40.50.300">
    <property type="entry name" value="P-loop containing nucleotide triphosphate hydrolases"/>
    <property type="match status" value="1"/>
</dbReference>
<dbReference type="SUPFAM" id="SSF52540">
    <property type="entry name" value="P-loop containing nucleoside triphosphate hydrolases"/>
    <property type="match status" value="1"/>
</dbReference>
<accession>A0A2K8KWS6</accession>
<dbReference type="EMBL" id="CP018799">
    <property type="protein sequence ID" value="ATX79337.1"/>
    <property type="molecule type" value="Genomic_DNA"/>
</dbReference>
<dbReference type="RefSeq" id="WP_100277240.1">
    <property type="nucleotide sequence ID" value="NZ_CP018799.1"/>
</dbReference>
<dbReference type="GO" id="GO:0005524">
    <property type="term" value="F:ATP binding"/>
    <property type="evidence" value="ECO:0007669"/>
    <property type="project" value="UniProtKB-KW"/>
</dbReference>
<dbReference type="AlphaFoldDB" id="A0A2K8KWS6"/>
<evidence type="ECO:0000256" key="2">
    <source>
        <dbReference type="ARBA" id="ARBA00022840"/>
    </source>
</evidence>